<organism evidence="1 2">
    <name type="scientific">Rhabditophanes sp. KR3021</name>
    <dbReference type="NCBI Taxonomy" id="114890"/>
    <lineage>
        <taxon>Eukaryota</taxon>
        <taxon>Metazoa</taxon>
        <taxon>Ecdysozoa</taxon>
        <taxon>Nematoda</taxon>
        <taxon>Chromadorea</taxon>
        <taxon>Rhabditida</taxon>
        <taxon>Tylenchina</taxon>
        <taxon>Panagrolaimomorpha</taxon>
        <taxon>Strongyloidoidea</taxon>
        <taxon>Alloionematidae</taxon>
        <taxon>Rhabditophanes</taxon>
    </lineage>
</organism>
<evidence type="ECO:0000313" key="2">
    <source>
        <dbReference type="WBParaSite" id="RSKR_0000075775.1"/>
    </source>
</evidence>
<dbReference type="WBParaSite" id="RSKR_0000075775.1">
    <property type="protein sequence ID" value="RSKR_0000075775.1"/>
    <property type="gene ID" value="RSKR_0000075775"/>
</dbReference>
<reference evidence="2" key="1">
    <citation type="submission" date="2016-11" db="UniProtKB">
        <authorList>
            <consortium name="WormBaseParasite"/>
        </authorList>
    </citation>
    <scope>IDENTIFICATION</scope>
    <source>
        <strain evidence="2">KR3021</strain>
    </source>
</reference>
<accession>A0AC35TI96</accession>
<evidence type="ECO:0000313" key="1">
    <source>
        <dbReference type="Proteomes" id="UP000095286"/>
    </source>
</evidence>
<sequence>MNKFFEHNNFDSSFVAKYYNCSYLTPEQWEQERSPHVALGLFYLITGLPLHLLYFPVMWVITRPQFFKYPAFKILTFLGIIDFSTSFVSCEITAYLTIIGSVFCTDHPTIIYFIGAFGLAGWAASCFVNLILIFNRILDINFCFYLLIFYFLAVSWMFNPYYGINQTTFPFPDFYHNPLHTFNNIFAEMEALKRTMLIQLTVICIFNMISAFLYVIIANIPLGIWASVLGQIGWEFSHLIIVVLEKNQIHFSKVCDYYHSFNTSSLTLFHLFI</sequence>
<proteinExistence type="predicted"/>
<name>A0AC35TI96_9BILA</name>
<protein>
    <submittedName>
        <fullName evidence="2">7TM_GPCR_Srx domain-containing protein</fullName>
    </submittedName>
</protein>
<dbReference type="Proteomes" id="UP000095286">
    <property type="component" value="Unplaced"/>
</dbReference>